<feature type="chain" id="PRO_5003336678" evidence="6">
    <location>
        <begin position="28"/>
        <end position="862"/>
    </location>
</feature>
<feature type="region of interest" description="Disordered" evidence="5">
    <location>
        <begin position="32"/>
        <end position="51"/>
    </location>
</feature>
<dbReference type="Gene3D" id="1.10.439.10">
    <property type="entry name" value="Penicillin Amidohydrolase, domain 1"/>
    <property type="match status" value="1"/>
</dbReference>
<dbReference type="KEGG" id="alt:ambt_07690"/>
<dbReference type="Gene3D" id="3.60.20.10">
    <property type="entry name" value="Glutamine Phosphoribosylpyrophosphate, subunit 1, domain 1"/>
    <property type="match status" value="1"/>
</dbReference>
<dbReference type="RefSeq" id="WP_013784004.1">
    <property type="nucleotide sequence ID" value="NC_015554.1"/>
</dbReference>
<protein>
    <submittedName>
        <fullName evidence="7">Penicillin acylase-like protein</fullName>
    </submittedName>
</protein>
<dbReference type="Gene3D" id="1.10.1400.10">
    <property type="match status" value="1"/>
</dbReference>
<dbReference type="GO" id="GO:0017000">
    <property type="term" value="P:antibiotic biosynthetic process"/>
    <property type="evidence" value="ECO:0007669"/>
    <property type="project" value="InterPro"/>
</dbReference>
<dbReference type="InterPro" id="IPR043147">
    <property type="entry name" value="Penicillin_amidase_A-knob"/>
</dbReference>
<evidence type="ECO:0000313" key="7">
    <source>
        <dbReference type="EMBL" id="AEF03066.1"/>
    </source>
</evidence>
<dbReference type="PROSITE" id="PS51257">
    <property type="entry name" value="PROKAR_LIPOPROTEIN"/>
    <property type="match status" value="1"/>
</dbReference>
<dbReference type="Proteomes" id="UP000000683">
    <property type="component" value="Chromosome"/>
</dbReference>
<accession>F5Z7M3</accession>
<organism evidence="7 8">
    <name type="scientific">Alteromonas naphthalenivorans</name>
    <dbReference type="NCBI Taxonomy" id="715451"/>
    <lineage>
        <taxon>Bacteria</taxon>
        <taxon>Pseudomonadati</taxon>
        <taxon>Pseudomonadota</taxon>
        <taxon>Gammaproteobacteria</taxon>
        <taxon>Alteromonadales</taxon>
        <taxon>Alteromonadaceae</taxon>
        <taxon>Alteromonas/Salinimonas group</taxon>
        <taxon>Alteromonas</taxon>
    </lineage>
</organism>
<keyword evidence="4" id="KW-0865">Zymogen</keyword>
<evidence type="ECO:0000256" key="1">
    <source>
        <dbReference type="ARBA" id="ARBA00006586"/>
    </source>
</evidence>
<evidence type="ECO:0000256" key="4">
    <source>
        <dbReference type="ARBA" id="ARBA00023145"/>
    </source>
</evidence>
<reference evidence="7 8" key="1">
    <citation type="journal article" date="2011" name="J. Bacteriol.">
        <title>Complete genome sequence of the polycyclic aromatic hydrocarbon-degrading bacterium Alteromonas sp. strain SN2.</title>
        <authorList>
            <person name="Jin H.M."/>
            <person name="Jeong H."/>
            <person name="Moon E.J."/>
            <person name="Math R.K."/>
            <person name="Lee K."/>
            <person name="Kim H.J."/>
            <person name="Jeon C.O."/>
            <person name="Oh T.K."/>
            <person name="Kim J.F."/>
        </authorList>
    </citation>
    <scope>NUCLEOTIDE SEQUENCE [LARGE SCALE GENOMIC DNA]</scope>
    <source>
        <strain evidence="8">JCM 17741 / KACC 18427 / KCTC 11700BP / SN2</strain>
    </source>
</reference>
<dbReference type="InterPro" id="IPR043146">
    <property type="entry name" value="Penicillin_amidase_N_B-knob"/>
</dbReference>
<dbReference type="GO" id="GO:0016811">
    <property type="term" value="F:hydrolase activity, acting on carbon-nitrogen (but not peptide) bonds, in linear amides"/>
    <property type="evidence" value="ECO:0007669"/>
    <property type="project" value="InterPro"/>
</dbReference>
<dbReference type="PANTHER" id="PTHR34218:SF3">
    <property type="entry name" value="ACYL-HOMOSERINE LACTONE ACYLASE PVDQ"/>
    <property type="match status" value="1"/>
</dbReference>
<dbReference type="Pfam" id="PF01804">
    <property type="entry name" value="Penicil_amidase"/>
    <property type="match status" value="1"/>
</dbReference>
<comment type="similarity">
    <text evidence="1">Belongs to the peptidase S45 family.</text>
</comment>
<keyword evidence="2 6" id="KW-0732">Signal</keyword>
<dbReference type="Gene3D" id="2.30.120.10">
    <property type="match status" value="1"/>
</dbReference>
<name>F5Z7M3_ALTNA</name>
<dbReference type="MEROPS" id="S45.004"/>
<evidence type="ECO:0000313" key="8">
    <source>
        <dbReference type="Proteomes" id="UP000000683"/>
    </source>
</evidence>
<sequence>MKIPKNRILPYRTLLAASIAATLVGCGGNDNNFDNVQTPTTPEPSPVEPTPTPVPAFDTDGVLTADITWTTYGVPHIKADNLESMAYGVGYAFAKDNLCVLADQIIKYNSERSKYFGPDNQAGSGDSEHLINDFGFLTLGIRALAEENLARMSANSRAMFQGYTAGYNRYLADTPVADQDQSCAGQPWVTEIDSTDLLTYSLGVALLPGAANFLGPMFLAAPEGESYLPTPAANTNIASQETDASATAMAANRRVNAMPFNINPTIVLPEKNPQDMGSNGWGLGSDKTTNGMGMVLGNPHFPHTGNLRFWQFHTQIPGYLNVTGGSLTGLPGAVNIGFNENVAWTHTFSTAEHFVVYQLTLDEDDDTGLTHRVDGSKRTIYEKPMQIEVAVAPGQTIMLNKTAYYTNYGPMIEVPGNFEWTDTNAFAIKDANLPNLDVVDHWLAMNMAGSMDEFKQAFKDYDGVIFNNTMSASADGQVFYIDDSTVPNLTETAISELTTNPVLIQTKIAAGFTVLPGFASAFDFDGPVPYEEAPKYEGTDSVQNSNNSFWLTNLSSPITGVSPLYGNVENQQSLRSRLAQQFIESEAGSDNTFTPDEVETLLVNNRSMLADMVLPSLLQACTAQGSDPVTVNGEDVDISAGCAALASWDGTMNKDSVGAHVFREFAFQFDREPQWETPFSVDNPVTTPSGLLQNDTTINQFAAAVQVVNQAGVALDATLGEVQFVERSLPDGSASGVKLPWAGAHNIEGGFNVFNIVPGNNGTLLPRHTYAPLNSNTIMSAEAEGYHINYGSSWMMVINFTEEGPQGRGLLSYSQSRGYGSEHSTDQTELYSAQPTLRDLYFTDEEITANTISTLTLSSEEN</sequence>
<dbReference type="InterPro" id="IPR002692">
    <property type="entry name" value="S45"/>
</dbReference>
<dbReference type="AlphaFoldDB" id="F5Z7M3"/>
<dbReference type="EMBL" id="CP002339">
    <property type="protein sequence ID" value="AEF03066.1"/>
    <property type="molecule type" value="Genomic_DNA"/>
</dbReference>
<evidence type="ECO:0000256" key="3">
    <source>
        <dbReference type="ARBA" id="ARBA00022801"/>
    </source>
</evidence>
<evidence type="ECO:0000256" key="2">
    <source>
        <dbReference type="ARBA" id="ARBA00022729"/>
    </source>
</evidence>
<evidence type="ECO:0000256" key="5">
    <source>
        <dbReference type="SAM" id="MobiDB-lite"/>
    </source>
</evidence>
<dbReference type="InterPro" id="IPR029055">
    <property type="entry name" value="Ntn_hydrolases_N"/>
</dbReference>
<keyword evidence="8" id="KW-1185">Reference proteome</keyword>
<keyword evidence="3" id="KW-0378">Hydrolase</keyword>
<dbReference type="PANTHER" id="PTHR34218">
    <property type="entry name" value="PEPTIDASE S45 PENICILLIN AMIDASE"/>
    <property type="match status" value="1"/>
</dbReference>
<proteinExistence type="inferred from homology"/>
<feature type="compositionally biased region" description="Pro residues" evidence="5">
    <location>
        <begin position="41"/>
        <end position="51"/>
    </location>
</feature>
<dbReference type="eggNOG" id="COG2366">
    <property type="taxonomic scope" value="Bacteria"/>
</dbReference>
<evidence type="ECO:0000256" key="6">
    <source>
        <dbReference type="SAM" id="SignalP"/>
    </source>
</evidence>
<dbReference type="SUPFAM" id="SSF56235">
    <property type="entry name" value="N-terminal nucleophile aminohydrolases (Ntn hydrolases)"/>
    <property type="match status" value="1"/>
</dbReference>
<dbReference type="CDD" id="cd01936">
    <property type="entry name" value="Ntn_CA"/>
    <property type="match status" value="1"/>
</dbReference>
<dbReference type="InterPro" id="IPR023343">
    <property type="entry name" value="Penicillin_amidase_dom1"/>
</dbReference>
<gene>
    <name evidence="7" type="ordered locus">ambt_07690</name>
</gene>
<feature type="signal peptide" evidence="6">
    <location>
        <begin position="1"/>
        <end position="27"/>
    </location>
</feature>
<dbReference type="HOGENOM" id="CLU_017615_0_0_6"/>